<dbReference type="Proteomes" id="UP000092993">
    <property type="component" value="Unassembled WGS sequence"/>
</dbReference>
<evidence type="ECO:0000313" key="3">
    <source>
        <dbReference type="Proteomes" id="UP000092993"/>
    </source>
</evidence>
<sequence length="707" mass="78470">TQIRVWFGRPANSITTIASRHERNVHHYHSPLFVCYPSPSKSHPTYKDSQSGSSHAEIWRWTLTKDAIAPCFVRDVIEMRESTAKDAEYFWLGRVPCRSVRLVGIIVGVQTYERRTLYTLDDGTGVVDCSFRHPNPQPSPSKRQSRSTDKGKGKEKEKYTSKNTPSFADYLPPPRSTPASSTSSKLANFLQGPRPIAEVGMPVCVVGRVTNKHKERFIVIDTIGKSCHEIAYLQADWDHPDRARTLGLGAHTAQDKLLSLWCRGRYAFHRPALRTISAAVPVPDAQCDADPSATGMPQVPTTPVSVRSMSVDGSPSTVAEELSPKGVVGEEGKQSPPRLRHPVRLRTRDLTANTFRIYLKHYMDHAPVPPVPQRSRSRSVSPTPYPRSSRGGLETPTKSRSCANQLDAEPTPRPTRMTPMLWGDRTPRTSTLNAVYMIGDMDDDDERIFGCTLGHLRRVPELALLARRVVDAEGRRRVREERKRAREAGTNAREQQQKESERAMGPRGPRMKRLFQYAVRELFKEGSIVLWDGPVRPHPAPASALPSASQLWKANTSGSTAASASTISTGSAIRYERYDDEMDELSDAPPGEEAYVPLTPVYFAPVVENAIRDIMASHARAPPPTKRTHTGVVLAHLLAQQDPGSPPGPTPGELLAWLRRRDERWARVGEWSVNEALEWESVRGAVVCGEGALGGVWIGVATGNYYS</sequence>
<feature type="compositionally biased region" description="Basic and acidic residues" evidence="1">
    <location>
        <begin position="146"/>
        <end position="160"/>
    </location>
</feature>
<feature type="region of interest" description="Disordered" evidence="1">
    <location>
        <begin position="478"/>
        <end position="508"/>
    </location>
</feature>
<evidence type="ECO:0000313" key="2">
    <source>
        <dbReference type="EMBL" id="OBZ67353.1"/>
    </source>
</evidence>
<dbReference type="SUPFAM" id="SSF50249">
    <property type="entry name" value="Nucleic acid-binding proteins"/>
    <property type="match status" value="1"/>
</dbReference>
<dbReference type="InterPro" id="IPR012340">
    <property type="entry name" value="NA-bd_OB-fold"/>
</dbReference>
<evidence type="ECO:0000256" key="1">
    <source>
        <dbReference type="SAM" id="MobiDB-lite"/>
    </source>
</evidence>
<reference evidence="2 3" key="1">
    <citation type="submission" date="2016-03" db="EMBL/GenBank/DDBJ databases">
        <title>Whole genome sequencing of Grifola frondosa 9006-11.</title>
        <authorList>
            <person name="Min B."/>
            <person name="Park H."/>
            <person name="Kim J.-G."/>
            <person name="Cho H."/>
            <person name="Oh Y.-L."/>
            <person name="Kong W.-S."/>
            <person name="Choi I.-G."/>
        </authorList>
    </citation>
    <scope>NUCLEOTIDE SEQUENCE [LARGE SCALE GENOMIC DNA]</scope>
    <source>
        <strain evidence="2 3">9006-11</strain>
    </source>
</reference>
<feature type="region of interest" description="Disordered" evidence="1">
    <location>
        <begin position="288"/>
        <end position="343"/>
    </location>
</feature>
<dbReference type="Gene3D" id="2.40.50.140">
    <property type="entry name" value="Nucleic acid-binding proteins"/>
    <property type="match status" value="1"/>
</dbReference>
<evidence type="ECO:0008006" key="4">
    <source>
        <dbReference type="Google" id="ProtNLM"/>
    </source>
</evidence>
<protein>
    <recommendedName>
        <fullName evidence="4">CST complex subunit Stn1 N-terminal domain-containing protein</fullName>
    </recommendedName>
</protein>
<feature type="region of interest" description="Disordered" evidence="1">
    <location>
        <begin position="129"/>
        <end position="186"/>
    </location>
</feature>
<feature type="non-terminal residue" evidence="2">
    <location>
        <position position="707"/>
    </location>
</feature>
<accession>A0A1C7LRN1</accession>
<feature type="non-terminal residue" evidence="2">
    <location>
        <position position="1"/>
    </location>
</feature>
<feature type="compositionally biased region" description="Low complexity" evidence="1">
    <location>
        <begin position="378"/>
        <end position="390"/>
    </location>
</feature>
<gene>
    <name evidence="2" type="ORF">A0H81_12676</name>
</gene>
<feature type="region of interest" description="Disordered" evidence="1">
    <location>
        <begin position="366"/>
        <end position="426"/>
    </location>
</feature>
<keyword evidence="3" id="KW-1185">Reference proteome</keyword>
<dbReference type="EMBL" id="LUGG01000024">
    <property type="protein sequence ID" value="OBZ67353.1"/>
    <property type="molecule type" value="Genomic_DNA"/>
</dbReference>
<dbReference type="OrthoDB" id="77828at2759"/>
<name>A0A1C7LRN1_GRIFR</name>
<dbReference type="OMA" id="WEWILTS"/>
<proteinExistence type="predicted"/>
<comment type="caution">
    <text evidence="2">The sequence shown here is derived from an EMBL/GenBank/DDBJ whole genome shotgun (WGS) entry which is preliminary data.</text>
</comment>
<feature type="compositionally biased region" description="Basic and acidic residues" evidence="1">
    <location>
        <begin position="495"/>
        <end position="504"/>
    </location>
</feature>
<feature type="compositionally biased region" description="Basic and acidic residues" evidence="1">
    <location>
        <begin position="478"/>
        <end position="487"/>
    </location>
</feature>
<organism evidence="2 3">
    <name type="scientific">Grifola frondosa</name>
    <name type="common">Maitake</name>
    <name type="synonym">Polyporus frondosus</name>
    <dbReference type="NCBI Taxonomy" id="5627"/>
    <lineage>
        <taxon>Eukaryota</taxon>
        <taxon>Fungi</taxon>
        <taxon>Dikarya</taxon>
        <taxon>Basidiomycota</taxon>
        <taxon>Agaricomycotina</taxon>
        <taxon>Agaricomycetes</taxon>
        <taxon>Polyporales</taxon>
        <taxon>Grifolaceae</taxon>
        <taxon>Grifola</taxon>
    </lineage>
</organism>
<feature type="compositionally biased region" description="Polar residues" evidence="1">
    <location>
        <begin position="299"/>
        <end position="317"/>
    </location>
</feature>
<dbReference type="AlphaFoldDB" id="A0A1C7LRN1"/>
<dbReference type="STRING" id="5627.A0A1C7LRN1"/>